<sequence>MTSRQANNPSAPLSTPRLRLKPKGSRPGHVDGAWWPTTPDLADSASDLLPVLAVRLGQPMRVSYNIDSWTATPRRISVGGLSARLGGYHRQPVDTIDITGRTGDRLTLLVVPTGTAPAAAHDIMMAAAHAENTQSAQQLLHDSPDRG</sequence>
<name>A0A1W9YZG7_MYCBA</name>
<evidence type="ECO:0000256" key="1">
    <source>
        <dbReference type="SAM" id="MobiDB-lite"/>
    </source>
</evidence>
<dbReference type="Pfam" id="PF19457">
    <property type="entry name" value="DUF5994"/>
    <property type="match status" value="1"/>
</dbReference>
<protein>
    <submittedName>
        <fullName evidence="2">Uncharacterized protein</fullName>
    </submittedName>
</protein>
<dbReference type="OrthoDB" id="3785441at2"/>
<dbReference type="InterPro" id="IPR046036">
    <property type="entry name" value="DUF5994"/>
</dbReference>
<reference evidence="2 3" key="1">
    <citation type="submission" date="2017-02" db="EMBL/GenBank/DDBJ databases">
        <title>The new phylogeny of genus Mycobacterium.</title>
        <authorList>
            <person name="Tortoli E."/>
            <person name="Trovato A."/>
            <person name="Cirillo D.M."/>
        </authorList>
    </citation>
    <scope>NUCLEOTIDE SEQUENCE [LARGE SCALE GENOMIC DNA]</scope>
    <source>
        <strain evidence="2 3">DSM 45578</strain>
    </source>
</reference>
<dbReference type="EMBL" id="MVHJ01000006">
    <property type="protein sequence ID" value="ORA05312.1"/>
    <property type="molecule type" value="Genomic_DNA"/>
</dbReference>
<proteinExistence type="predicted"/>
<keyword evidence="3" id="KW-1185">Reference proteome</keyword>
<comment type="caution">
    <text evidence="2">The sequence shown here is derived from an EMBL/GenBank/DDBJ whole genome shotgun (WGS) entry which is preliminary data.</text>
</comment>
<accession>A0A1W9YZG7</accession>
<dbReference type="RefSeq" id="WP_083057198.1">
    <property type="nucleotide sequence ID" value="NZ_JACKVM010000014.1"/>
</dbReference>
<dbReference type="AlphaFoldDB" id="A0A1W9YZG7"/>
<feature type="compositionally biased region" description="Polar residues" evidence="1">
    <location>
        <begin position="1"/>
        <end position="13"/>
    </location>
</feature>
<feature type="region of interest" description="Disordered" evidence="1">
    <location>
        <begin position="1"/>
        <end position="29"/>
    </location>
</feature>
<organism evidence="2 3">
    <name type="scientific">Mycolicibacterium bacteremicum</name>
    <name type="common">Mycobacterium bacteremicum</name>
    <dbReference type="NCBI Taxonomy" id="564198"/>
    <lineage>
        <taxon>Bacteria</taxon>
        <taxon>Bacillati</taxon>
        <taxon>Actinomycetota</taxon>
        <taxon>Actinomycetes</taxon>
        <taxon>Mycobacteriales</taxon>
        <taxon>Mycobacteriaceae</taxon>
        <taxon>Mycolicibacterium</taxon>
    </lineage>
</organism>
<dbReference type="Proteomes" id="UP000192366">
    <property type="component" value="Unassembled WGS sequence"/>
</dbReference>
<evidence type="ECO:0000313" key="2">
    <source>
        <dbReference type="EMBL" id="ORA05312.1"/>
    </source>
</evidence>
<gene>
    <name evidence="2" type="ORF">BST17_08815</name>
</gene>
<evidence type="ECO:0000313" key="3">
    <source>
        <dbReference type="Proteomes" id="UP000192366"/>
    </source>
</evidence>
<dbReference type="STRING" id="564198.BST17_08815"/>